<dbReference type="InterPro" id="IPR001647">
    <property type="entry name" value="HTH_TetR"/>
</dbReference>
<sequence>MTRRGWGGSPPASDAEARRKIVEATIRRLDRVGPARTHLTDIATDLGVTRQTVYRYYQGTDELFAAVTEQEVDTMLAQATVMITTFHDPTELVIELMAYVIEELPKAPHLTPLLVTGRSERFQRGAVAPEVLARGVAMLRDRSPIDWAAWGYDDHTLLELMEVINRVIQTMIVAPPQPEREGAELRAFLRRWFGPAVAPRRDDGA</sequence>
<dbReference type="InterPro" id="IPR009057">
    <property type="entry name" value="Homeodomain-like_sf"/>
</dbReference>
<reference evidence="6 7" key="1">
    <citation type="submission" date="2010-10" db="EMBL/GenBank/DDBJ databases">
        <title>Complete sequence of Frankia sp. EuI1c.</title>
        <authorList>
            <consortium name="US DOE Joint Genome Institute"/>
            <person name="Lucas S."/>
            <person name="Copeland A."/>
            <person name="Lapidus A."/>
            <person name="Cheng J.-F."/>
            <person name="Bruce D."/>
            <person name="Goodwin L."/>
            <person name="Pitluck S."/>
            <person name="Chertkov O."/>
            <person name="Detter J.C."/>
            <person name="Han C."/>
            <person name="Tapia R."/>
            <person name="Land M."/>
            <person name="Hauser L."/>
            <person name="Jeffries C."/>
            <person name="Kyrpides N."/>
            <person name="Ivanova N."/>
            <person name="Mikhailova N."/>
            <person name="Beauchemin N."/>
            <person name="Sen A."/>
            <person name="Sur S.A."/>
            <person name="Gtari M."/>
            <person name="Wall L."/>
            <person name="Tisa L."/>
            <person name="Woyke T."/>
        </authorList>
    </citation>
    <scope>NUCLEOTIDE SEQUENCE [LARGE SCALE GENOMIC DNA]</scope>
    <source>
        <strain evidence="7">DSM 45817 / CECT 9037 / EuI1c</strain>
    </source>
</reference>
<feature type="domain" description="HTH tetR-type" evidence="5">
    <location>
        <begin position="15"/>
        <end position="75"/>
    </location>
</feature>
<keyword evidence="3" id="KW-0804">Transcription</keyword>
<dbReference type="SUPFAM" id="SSF46689">
    <property type="entry name" value="Homeodomain-like"/>
    <property type="match status" value="1"/>
</dbReference>
<dbReference type="OrthoDB" id="3212503at2"/>
<dbReference type="RefSeq" id="WP_013427662.1">
    <property type="nucleotide sequence ID" value="NC_014666.1"/>
</dbReference>
<evidence type="ECO:0000259" key="5">
    <source>
        <dbReference type="PROSITE" id="PS50977"/>
    </source>
</evidence>
<dbReference type="HOGENOM" id="CLU_069356_39_4_11"/>
<name>E3J9P8_PSEI1</name>
<dbReference type="EMBL" id="CP002299">
    <property type="protein sequence ID" value="ADP84551.1"/>
    <property type="molecule type" value="Genomic_DNA"/>
</dbReference>
<dbReference type="PROSITE" id="PS50977">
    <property type="entry name" value="HTH_TETR_2"/>
    <property type="match status" value="1"/>
</dbReference>
<organism evidence="6 7">
    <name type="scientific">Pseudofrankia inefficax (strain DSM 45817 / CECT 9037 / DDB 130130 / EuI1c)</name>
    <name type="common">Frankia inefficax</name>
    <dbReference type="NCBI Taxonomy" id="298654"/>
    <lineage>
        <taxon>Bacteria</taxon>
        <taxon>Bacillati</taxon>
        <taxon>Actinomycetota</taxon>
        <taxon>Actinomycetes</taxon>
        <taxon>Frankiales</taxon>
        <taxon>Frankiaceae</taxon>
        <taxon>Pseudofrankia</taxon>
    </lineage>
</organism>
<dbReference type="GO" id="GO:0003700">
    <property type="term" value="F:DNA-binding transcription factor activity"/>
    <property type="evidence" value="ECO:0007669"/>
    <property type="project" value="TreeGrafter"/>
</dbReference>
<keyword evidence="7" id="KW-1185">Reference proteome</keyword>
<dbReference type="Proteomes" id="UP000002484">
    <property type="component" value="Chromosome"/>
</dbReference>
<proteinExistence type="predicted"/>
<evidence type="ECO:0000256" key="3">
    <source>
        <dbReference type="ARBA" id="ARBA00023163"/>
    </source>
</evidence>
<dbReference type="GO" id="GO:0000976">
    <property type="term" value="F:transcription cis-regulatory region binding"/>
    <property type="evidence" value="ECO:0007669"/>
    <property type="project" value="TreeGrafter"/>
</dbReference>
<dbReference type="PANTHER" id="PTHR30055:SF234">
    <property type="entry name" value="HTH-TYPE TRANSCRIPTIONAL REGULATOR BETI"/>
    <property type="match status" value="1"/>
</dbReference>
<dbReference type="PANTHER" id="PTHR30055">
    <property type="entry name" value="HTH-TYPE TRANSCRIPTIONAL REGULATOR RUTR"/>
    <property type="match status" value="1"/>
</dbReference>
<evidence type="ECO:0000256" key="4">
    <source>
        <dbReference type="PROSITE-ProRule" id="PRU00335"/>
    </source>
</evidence>
<dbReference type="Gene3D" id="1.10.357.10">
    <property type="entry name" value="Tetracycline Repressor, domain 2"/>
    <property type="match status" value="1"/>
</dbReference>
<evidence type="ECO:0000256" key="1">
    <source>
        <dbReference type="ARBA" id="ARBA00023015"/>
    </source>
</evidence>
<dbReference type="Pfam" id="PF00440">
    <property type="entry name" value="TetR_N"/>
    <property type="match status" value="1"/>
</dbReference>
<dbReference type="InterPro" id="IPR050109">
    <property type="entry name" value="HTH-type_TetR-like_transc_reg"/>
</dbReference>
<protein>
    <submittedName>
        <fullName evidence="6">Regulatory protein TetR</fullName>
    </submittedName>
</protein>
<gene>
    <name evidence="6" type="ordered locus">FraEuI1c_6577</name>
</gene>
<feature type="DNA-binding region" description="H-T-H motif" evidence="4">
    <location>
        <begin position="38"/>
        <end position="57"/>
    </location>
</feature>
<dbReference type="KEGG" id="fri:FraEuI1c_6577"/>
<accession>E3J9P8</accession>
<dbReference type="STRING" id="298654.FraEuI1c_6577"/>
<evidence type="ECO:0000313" key="6">
    <source>
        <dbReference type="EMBL" id="ADP84551.1"/>
    </source>
</evidence>
<keyword evidence="1" id="KW-0805">Transcription regulation</keyword>
<dbReference type="InParanoid" id="E3J9P8"/>
<dbReference type="AlphaFoldDB" id="E3J9P8"/>
<evidence type="ECO:0000313" key="7">
    <source>
        <dbReference type="Proteomes" id="UP000002484"/>
    </source>
</evidence>
<evidence type="ECO:0000256" key="2">
    <source>
        <dbReference type="ARBA" id="ARBA00023125"/>
    </source>
</evidence>
<keyword evidence="2 4" id="KW-0238">DNA-binding</keyword>
<dbReference type="eggNOG" id="COG1309">
    <property type="taxonomic scope" value="Bacteria"/>
</dbReference>